<comment type="subcellular location">
    <subcellularLocation>
        <location evidence="1">Cell membrane</location>
        <topology evidence="1">Multi-pass membrane protein</topology>
    </subcellularLocation>
</comment>
<dbReference type="GO" id="GO:0005886">
    <property type="term" value="C:plasma membrane"/>
    <property type="evidence" value="ECO:0007669"/>
    <property type="project" value="UniProtKB-SubCell"/>
</dbReference>
<keyword evidence="4 7" id="KW-0812">Transmembrane</keyword>
<dbReference type="PANTHER" id="PTHR32309">
    <property type="entry name" value="TYROSINE-PROTEIN KINASE"/>
    <property type="match status" value="1"/>
</dbReference>
<evidence type="ECO:0000256" key="5">
    <source>
        <dbReference type="ARBA" id="ARBA00022989"/>
    </source>
</evidence>
<keyword evidence="6 7" id="KW-0472">Membrane</keyword>
<evidence type="ECO:0000256" key="4">
    <source>
        <dbReference type="ARBA" id="ARBA00022692"/>
    </source>
</evidence>
<keyword evidence="5 7" id="KW-1133">Transmembrane helix</keyword>
<evidence type="ECO:0000259" key="8">
    <source>
        <dbReference type="Pfam" id="PF02706"/>
    </source>
</evidence>
<dbReference type="GO" id="GO:0004713">
    <property type="term" value="F:protein tyrosine kinase activity"/>
    <property type="evidence" value="ECO:0007669"/>
    <property type="project" value="TreeGrafter"/>
</dbReference>
<dbReference type="InterPro" id="IPR050445">
    <property type="entry name" value="Bact_polysacc_biosynth/exp"/>
</dbReference>
<dbReference type="AlphaFoldDB" id="A0A401UN74"/>
<accession>A0A401UN74</accession>
<keyword evidence="3" id="KW-1003">Cell membrane</keyword>
<dbReference type="RefSeq" id="WP_125002375.1">
    <property type="nucleotide sequence ID" value="NZ_BHYK01000014.1"/>
</dbReference>
<evidence type="ECO:0000256" key="3">
    <source>
        <dbReference type="ARBA" id="ARBA00022475"/>
    </source>
</evidence>
<name>A0A401UN74_9CLOT</name>
<protein>
    <submittedName>
        <fullName evidence="9">Chain-length determining protein</fullName>
    </submittedName>
</protein>
<evidence type="ECO:0000256" key="6">
    <source>
        <dbReference type="ARBA" id="ARBA00023136"/>
    </source>
</evidence>
<dbReference type="Proteomes" id="UP000287872">
    <property type="component" value="Unassembled WGS sequence"/>
</dbReference>
<dbReference type="EMBL" id="BHYK01000014">
    <property type="protein sequence ID" value="GCD10980.1"/>
    <property type="molecule type" value="Genomic_DNA"/>
</dbReference>
<feature type="transmembrane region" description="Helical" evidence="7">
    <location>
        <begin position="21"/>
        <end position="42"/>
    </location>
</feature>
<gene>
    <name evidence="9" type="ORF">Ctaglu_26030</name>
</gene>
<feature type="domain" description="Polysaccharide chain length determinant N-terminal" evidence="8">
    <location>
        <begin position="11"/>
        <end position="86"/>
    </location>
</feature>
<dbReference type="PANTHER" id="PTHR32309:SF13">
    <property type="entry name" value="FERRIC ENTEROBACTIN TRANSPORT PROTEIN FEPE"/>
    <property type="match status" value="1"/>
</dbReference>
<sequence>MNNETTVGYKEFINVIKRGKWVILLLTLVLTLIATAFSFYLMKSAKPIYQTKIGVIIGEKEDIVNAKGLISTFEEIASSSTIAKNASVALNGSVSALEVQKNYEVSVTDGAPILTITASGKSQKESVAIANAVYTSFTKEVKRIYPTQTMKIMESSAPNGLVNSKFKFINVVLAFLLGFFLSIFIVTFTGYFDEKIRTKDDVERYLGLDVIGNLPKRKKTDI</sequence>
<evidence type="ECO:0000256" key="2">
    <source>
        <dbReference type="ARBA" id="ARBA00006683"/>
    </source>
</evidence>
<evidence type="ECO:0000256" key="7">
    <source>
        <dbReference type="SAM" id="Phobius"/>
    </source>
</evidence>
<reference evidence="9 10" key="1">
    <citation type="submission" date="2018-11" db="EMBL/GenBank/DDBJ databases">
        <title>Genome sequencing and assembly of Clostridium tagluense strain A121.</title>
        <authorList>
            <person name="Murakami T."/>
            <person name="Segawa T."/>
            <person name="Shcherbakova V.A."/>
            <person name="Mori H."/>
            <person name="Yoshimura Y."/>
        </authorList>
    </citation>
    <scope>NUCLEOTIDE SEQUENCE [LARGE SCALE GENOMIC DNA]</scope>
    <source>
        <strain evidence="9 10">A121</strain>
    </source>
</reference>
<feature type="transmembrane region" description="Helical" evidence="7">
    <location>
        <begin position="168"/>
        <end position="192"/>
    </location>
</feature>
<dbReference type="InterPro" id="IPR003856">
    <property type="entry name" value="LPS_length_determ_N"/>
</dbReference>
<proteinExistence type="inferred from homology"/>
<comment type="similarity">
    <text evidence="2">Belongs to the CpsC/CapA family.</text>
</comment>
<evidence type="ECO:0000256" key="1">
    <source>
        <dbReference type="ARBA" id="ARBA00004651"/>
    </source>
</evidence>
<comment type="caution">
    <text evidence="9">The sequence shown here is derived from an EMBL/GenBank/DDBJ whole genome shotgun (WGS) entry which is preliminary data.</text>
</comment>
<keyword evidence="10" id="KW-1185">Reference proteome</keyword>
<evidence type="ECO:0000313" key="10">
    <source>
        <dbReference type="Proteomes" id="UP000287872"/>
    </source>
</evidence>
<dbReference type="OrthoDB" id="9794577at2"/>
<dbReference type="Pfam" id="PF02706">
    <property type="entry name" value="Wzz"/>
    <property type="match status" value="1"/>
</dbReference>
<evidence type="ECO:0000313" key="9">
    <source>
        <dbReference type="EMBL" id="GCD10980.1"/>
    </source>
</evidence>
<organism evidence="9 10">
    <name type="scientific">Clostridium tagluense</name>
    <dbReference type="NCBI Taxonomy" id="360422"/>
    <lineage>
        <taxon>Bacteria</taxon>
        <taxon>Bacillati</taxon>
        <taxon>Bacillota</taxon>
        <taxon>Clostridia</taxon>
        <taxon>Eubacteriales</taxon>
        <taxon>Clostridiaceae</taxon>
        <taxon>Clostridium</taxon>
    </lineage>
</organism>